<dbReference type="PANTHER" id="PTHR33919:SF1">
    <property type="entry name" value="OS09G0127700 PROTEIN"/>
    <property type="match status" value="1"/>
</dbReference>
<proteinExistence type="predicted"/>
<feature type="region of interest" description="Disordered" evidence="1">
    <location>
        <begin position="1"/>
        <end position="27"/>
    </location>
</feature>
<sequence>MGPEDAKDGTKRAPGHEAGGVLHQRRKLPYSPATMALGGFLIVAGIGYVTLYAKKKPEARARDVAKAAANAAHPKDTHPREAPPEDRSRK</sequence>
<evidence type="ECO:0000256" key="1">
    <source>
        <dbReference type="SAM" id="MobiDB-lite"/>
    </source>
</evidence>
<keyword evidence="2" id="KW-1133">Transmembrane helix</keyword>
<keyword evidence="2" id="KW-0812">Transmembrane</keyword>
<name>A0A835M191_9MAGN</name>
<feature type="transmembrane region" description="Helical" evidence="2">
    <location>
        <begin position="33"/>
        <end position="53"/>
    </location>
</feature>
<comment type="caution">
    <text evidence="3">The sequence shown here is derived from an EMBL/GenBank/DDBJ whole genome shotgun (WGS) entry which is preliminary data.</text>
</comment>
<organism evidence="3 4">
    <name type="scientific">Coptis chinensis</name>
    <dbReference type="NCBI Taxonomy" id="261450"/>
    <lineage>
        <taxon>Eukaryota</taxon>
        <taxon>Viridiplantae</taxon>
        <taxon>Streptophyta</taxon>
        <taxon>Embryophyta</taxon>
        <taxon>Tracheophyta</taxon>
        <taxon>Spermatophyta</taxon>
        <taxon>Magnoliopsida</taxon>
        <taxon>Ranunculales</taxon>
        <taxon>Ranunculaceae</taxon>
        <taxon>Coptidoideae</taxon>
        <taxon>Coptis</taxon>
    </lineage>
</organism>
<dbReference type="AlphaFoldDB" id="A0A835M191"/>
<protein>
    <submittedName>
        <fullName evidence="3">Uncharacterized protein</fullName>
    </submittedName>
</protein>
<gene>
    <name evidence="3" type="ORF">IFM89_003127</name>
</gene>
<dbReference type="OrthoDB" id="1892673at2759"/>
<keyword evidence="4" id="KW-1185">Reference proteome</keyword>
<evidence type="ECO:0000313" key="4">
    <source>
        <dbReference type="Proteomes" id="UP000631114"/>
    </source>
</evidence>
<dbReference type="EMBL" id="JADFTS010000003">
    <property type="protein sequence ID" value="KAF9612652.1"/>
    <property type="molecule type" value="Genomic_DNA"/>
</dbReference>
<keyword evidence="2" id="KW-0472">Membrane</keyword>
<evidence type="ECO:0000313" key="3">
    <source>
        <dbReference type="EMBL" id="KAF9612652.1"/>
    </source>
</evidence>
<dbReference type="Proteomes" id="UP000631114">
    <property type="component" value="Unassembled WGS sequence"/>
</dbReference>
<dbReference type="PANTHER" id="PTHR33919">
    <property type="entry name" value="OS09G0127700 PROTEIN"/>
    <property type="match status" value="1"/>
</dbReference>
<accession>A0A835M191</accession>
<reference evidence="3 4" key="1">
    <citation type="submission" date="2020-10" db="EMBL/GenBank/DDBJ databases">
        <title>The Coptis chinensis genome and diversification of protoberbering-type alkaloids.</title>
        <authorList>
            <person name="Wang B."/>
            <person name="Shu S."/>
            <person name="Song C."/>
            <person name="Liu Y."/>
        </authorList>
    </citation>
    <scope>NUCLEOTIDE SEQUENCE [LARGE SCALE GENOMIC DNA]</scope>
    <source>
        <strain evidence="3">HL-2020</strain>
        <tissue evidence="3">Leaf</tissue>
    </source>
</reference>
<evidence type="ECO:0000256" key="2">
    <source>
        <dbReference type="SAM" id="Phobius"/>
    </source>
</evidence>
<feature type="compositionally biased region" description="Basic and acidic residues" evidence="1">
    <location>
        <begin position="73"/>
        <end position="90"/>
    </location>
</feature>
<feature type="region of interest" description="Disordered" evidence="1">
    <location>
        <begin position="59"/>
        <end position="90"/>
    </location>
</feature>
<feature type="compositionally biased region" description="Basic and acidic residues" evidence="1">
    <location>
        <begin position="1"/>
        <end position="15"/>
    </location>
</feature>